<evidence type="ECO:0000256" key="1">
    <source>
        <dbReference type="SAM" id="MobiDB-lite"/>
    </source>
</evidence>
<reference evidence="2" key="1">
    <citation type="submission" date="2016-04" db="EMBL/GenBank/DDBJ databases">
        <title>Fast-growing isolate from the root nodules of Vavilovia formosa.</title>
        <authorList>
            <person name="Kimeklis A."/>
            <person name="Safronova V."/>
            <person name="Belimov A."/>
            <person name="Andronov E."/>
        </authorList>
    </citation>
    <scope>NUCLEOTIDE SEQUENCE [LARGE SCALE GENOMIC DNA]</scope>
    <source>
        <strain evidence="2">Vaf-46</strain>
    </source>
</reference>
<feature type="region of interest" description="Disordered" evidence="1">
    <location>
        <begin position="19"/>
        <end position="79"/>
    </location>
</feature>
<dbReference type="EMBL" id="LWBS01000028">
    <property type="protein sequence ID" value="OAP96808.1"/>
    <property type="molecule type" value="Genomic_DNA"/>
</dbReference>
<gene>
    <name evidence="2" type="ORF">A4U53_37620</name>
</gene>
<sequence>MSYVFWRWCTDVELNGWGKVTKGGEQRVGDLAPDHRVERVESSARPAPKRSKREKAVNSTERSRNASKRLLMRSAPPAR</sequence>
<proteinExistence type="predicted"/>
<feature type="compositionally biased region" description="Basic and acidic residues" evidence="1">
    <location>
        <begin position="22"/>
        <end position="42"/>
    </location>
</feature>
<comment type="caution">
    <text evidence="2">The sequence shown here is derived from an EMBL/GenBank/DDBJ whole genome shotgun (WGS) entry which is preliminary data.</text>
</comment>
<protein>
    <submittedName>
        <fullName evidence="2">Uncharacterized protein</fullName>
    </submittedName>
</protein>
<accession>A0A179BYM2</accession>
<organism evidence="2">
    <name type="scientific">Rhizobium leguminosarum</name>
    <dbReference type="NCBI Taxonomy" id="384"/>
    <lineage>
        <taxon>Bacteria</taxon>
        <taxon>Pseudomonadati</taxon>
        <taxon>Pseudomonadota</taxon>
        <taxon>Alphaproteobacteria</taxon>
        <taxon>Hyphomicrobiales</taxon>
        <taxon>Rhizobiaceae</taxon>
        <taxon>Rhizobium/Agrobacterium group</taxon>
        <taxon>Rhizobium</taxon>
    </lineage>
</organism>
<dbReference type="AlphaFoldDB" id="A0A179BYM2"/>
<evidence type="ECO:0000313" key="2">
    <source>
        <dbReference type="EMBL" id="OAP96808.1"/>
    </source>
</evidence>
<name>A0A179BYM2_RHILE</name>